<dbReference type="GO" id="GO:0009423">
    <property type="term" value="P:chorismate biosynthetic process"/>
    <property type="evidence" value="ECO:0007669"/>
    <property type="project" value="UniProtKB-UniRule"/>
</dbReference>
<dbReference type="GO" id="GO:0005524">
    <property type="term" value="F:ATP binding"/>
    <property type="evidence" value="ECO:0007669"/>
    <property type="project" value="UniProtKB-UniRule"/>
</dbReference>
<comment type="cofactor">
    <cofactor evidence="11">
        <name>Mg(2+)</name>
        <dbReference type="ChEBI" id="CHEBI:18420"/>
    </cofactor>
    <text evidence="11">Binds 1 Mg(2+) ion per subunit.</text>
</comment>
<evidence type="ECO:0000256" key="8">
    <source>
        <dbReference type="ARBA" id="ARBA00022840"/>
    </source>
</evidence>
<dbReference type="HAMAP" id="MF_00109">
    <property type="entry name" value="Shikimate_kinase"/>
    <property type="match status" value="1"/>
</dbReference>
<dbReference type="UniPathway" id="UPA00053">
    <property type="reaction ID" value="UER00088"/>
</dbReference>
<name>A0A840GBI6_RHOTE</name>
<evidence type="ECO:0000256" key="10">
    <source>
        <dbReference type="ARBA" id="ARBA00048567"/>
    </source>
</evidence>
<keyword evidence="6 11" id="KW-0547">Nucleotide-binding</keyword>
<proteinExistence type="inferred from homology"/>
<keyword evidence="7 11" id="KW-0418">Kinase</keyword>
<dbReference type="GO" id="GO:0008652">
    <property type="term" value="P:amino acid biosynthetic process"/>
    <property type="evidence" value="ECO:0007669"/>
    <property type="project" value="UniProtKB-KW"/>
</dbReference>
<evidence type="ECO:0000256" key="7">
    <source>
        <dbReference type="ARBA" id="ARBA00022777"/>
    </source>
</evidence>
<dbReference type="GO" id="GO:0009073">
    <property type="term" value="P:aromatic amino acid family biosynthetic process"/>
    <property type="evidence" value="ECO:0007669"/>
    <property type="project" value="UniProtKB-KW"/>
</dbReference>
<dbReference type="InterPro" id="IPR027417">
    <property type="entry name" value="P-loop_NTPase"/>
</dbReference>
<sequence length="179" mass="19844">MPNSVLNPPNIYLVGLMGAGKTTVARALSRRIGYRCVDSDHEIEARTGVSIPTIFEIEGEAGFRRREALVIAELTREHGLVVATGGGAVLLPENRERLRTGGFVVYLRVPPRVLHERTRQDRNRPLLRVADPLARLETLFAERDPLYREVADLIVDGGRGNAQSITQLLAREAAVRCKL</sequence>
<accession>A0A840GBI6</accession>
<reference evidence="12 13" key="1">
    <citation type="submission" date="2020-08" db="EMBL/GenBank/DDBJ databases">
        <title>Genome sequencing of Purple Non-Sulfur Bacteria from various extreme environments.</title>
        <authorList>
            <person name="Mayer M."/>
        </authorList>
    </citation>
    <scope>NUCLEOTIDE SEQUENCE [LARGE SCALE GENOMIC DNA]</scope>
    <source>
        <strain evidence="12 13">2761</strain>
    </source>
</reference>
<evidence type="ECO:0000313" key="13">
    <source>
        <dbReference type="Proteomes" id="UP000587070"/>
    </source>
</evidence>
<dbReference type="PRINTS" id="PR01100">
    <property type="entry name" value="SHIKIMTKNASE"/>
</dbReference>
<keyword evidence="9 11" id="KW-0057">Aromatic amino acid biosynthesis</keyword>
<comment type="caution">
    <text evidence="11">Lacks conserved residue(s) required for the propagation of feature annotation.</text>
</comment>
<feature type="binding site" evidence="11">
    <location>
        <position position="86"/>
    </location>
    <ligand>
        <name>substrate</name>
    </ligand>
</feature>
<dbReference type="CDD" id="cd00464">
    <property type="entry name" value="SK"/>
    <property type="match status" value="1"/>
</dbReference>
<dbReference type="InterPro" id="IPR023000">
    <property type="entry name" value="Shikimate_kinase_CS"/>
</dbReference>
<dbReference type="PROSITE" id="PS01128">
    <property type="entry name" value="SHIKIMATE_KINASE"/>
    <property type="match status" value="1"/>
</dbReference>
<feature type="binding site" evidence="11">
    <location>
        <position position="40"/>
    </location>
    <ligand>
        <name>substrate</name>
    </ligand>
</feature>
<keyword evidence="11" id="KW-0460">Magnesium</keyword>
<gene>
    <name evidence="11" type="primary">aroK</name>
    <name evidence="12" type="ORF">GGD90_000321</name>
</gene>
<keyword evidence="4 11" id="KW-0028">Amino-acid biosynthesis</keyword>
<comment type="similarity">
    <text evidence="2 11">Belongs to the shikimate kinase family.</text>
</comment>
<dbReference type="AlphaFoldDB" id="A0A840GBI6"/>
<dbReference type="Gene3D" id="3.40.50.300">
    <property type="entry name" value="P-loop containing nucleotide triphosphate hydrolases"/>
    <property type="match status" value="1"/>
</dbReference>
<keyword evidence="11" id="KW-0479">Metal-binding</keyword>
<keyword evidence="8 11" id="KW-0067">ATP-binding</keyword>
<comment type="function">
    <text evidence="11">Catalyzes the specific phosphorylation of the 3-hydroxyl group of shikimic acid using ATP as a cosubstrate.</text>
</comment>
<comment type="subcellular location">
    <subcellularLocation>
        <location evidence="11">Cytoplasm</location>
    </subcellularLocation>
</comment>
<evidence type="ECO:0000256" key="3">
    <source>
        <dbReference type="ARBA" id="ARBA00012154"/>
    </source>
</evidence>
<keyword evidence="11" id="KW-0963">Cytoplasm</keyword>
<evidence type="ECO:0000256" key="4">
    <source>
        <dbReference type="ARBA" id="ARBA00022605"/>
    </source>
</evidence>
<comment type="subunit">
    <text evidence="11">Monomer.</text>
</comment>
<evidence type="ECO:0000256" key="9">
    <source>
        <dbReference type="ARBA" id="ARBA00023141"/>
    </source>
</evidence>
<feature type="binding site" evidence="11">
    <location>
        <position position="64"/>
    </location>
    <ligand>
        <name>substrate</name>
    </ligand>
</feature>
<evidence type="ECO:0000256" key="5">
    <source>
        <dbReference type="ARBA" id="ARBA00022679"/>
    </source>
</evidence>
<evidence type="ECO:0000256" key="11">
    <source>
        <dbReference type="HAMAP-Rule" id="MF_00109"/>
    </source>
</evidence>
<evidence type="ECO:0000256" key="6">
    <source>
        <dbReference type="ARBA" id="ARBA00022741"/>
    </source>
</evidence>
<feature type="binding site" evidence="11">
    <location>
        <position position="143"/>
    </location>
    <ligand>
        <name>substrate</name>
    </ligand>
</feature>
<organism evidence="12 13">
    <name type="scientific">Rhodocyclus tenuis</name>
    <name type="common">Rhodospirillum tenue</name>
    <dbReference type="NCBI Taxonomy" id="1066"/>
    <lineage>
        <taxon>Bacteria</taxon>
        <taxon>Pseudomonadati</taxon>
        <taxon>Pseudomonadota</taxon>
        <taxon>Betaproteobacteria</taxon>
        <taxon>Rhodocyclales</taxon>
        <taxon>Rhodocyclaceae</taxon>
        <taxon>Rhodocyclus</taxon>
    </lineage>
</organism>
<dbReference type="Proteomes" id="UP000587070">
    <property type="component" value="Unassembled WGS sequence"/>
</dbReference>
<evidence type="ECO:0000256" key="2">
    <source>
        <dbReference type="ARBA" id="ARBA00006997"/>
    </source>
</evidence>
<comment type="pathway">
    <text evidence="1 11">Metabolic intermediate biosynthesis; chorismate biosynthesis; chorismate from D-erythrose 4-phosphate and phosphoenolpyruvate: step 5/7.</text>
</comment>
<keyword evidence="13" id="KW-1185">Reference proteome</keyword>
<dbReference type="Pfam" id="PF01202">
    <property type="entry name" value="SKI"/>
    <property type="match status" value="1"/>
</dbReference>
<evidence type="ECO:0000256" key="1">
    <source>
        <dbReference type="ARBA" id="ARBA00004842"/>
    </source>
</evidence>
<protein>
    <recommendedName>
        <fullName evidence="3 11">Shikimate kinase</fullName>
        <shortName evidence="11">SK</shortName>
        <ecNumber evidence="3 11">2.7.1.71</ecNumber>
    </recommendedName>
</protein>
<dbReference type="PANTHER" id="PTHR21087">
    <property type="entry name" value="SHIKIMATE KINASE"/>
    <property type="match status" value="1"/>
</dbReference>
<dbReference type="InterPro" id="IPR000623">
    <property type="entry name" value="Shikimate_kinase/TSH1"/>
</dbReference>
<dbReference type="GO" id="GO:0004765">
    <property type="term" value="F:shikimate kinase activity"/>
    <property type="evidence" value="ECO:0007669"/>
    <property type="project" value="UniProtKB-UniRule"/>
</dbReference>
<dbReference type="GO" id="GO:0005829">
    <property type="term" value="C:cytosol"/>
    <property type="evidence" value="ECO:0007669"/>
    <property type="project" value="TreeGrafter"/>
</dbReference>
<feature type="binding site" evidence="11">
    <location>
        <begin position="18"/>
        <end position="23"/>
    </location>
    <ligand>
        <name>ATP</name>
        <dbReference type="ChEBI" id="CHEBI:30616"/>
    </ligand>
</feature>
<comment type="catalytic activity">
    <reaction evidence="10 11">
        <text>shikimate + ATP = 3-phosphoshikimate + ADP + H(+)</text>
        <dbReference type="Rhea" id="RHEA:13121"/>
        <dbReference type="ChEBI" id="CHEBI:15378"/>
        <dbReference type="ChEBI" id="CHEBI:30616"/>
        <dbReference type="ChEBI" id="CHEBI:36208"/>
        <dbReference type="ChEBI" id="CHEBI:145989"/>
        <dbReference type="ChEBI" id="CHEBI:456216"/>
        <dbReference type="EC" id="2.7.1.71"/>
    </reaction>
</comment>
<keyword evidence="5 11" id="KW-0808">Transferase</keyword>
<dbReference type="SUPFAM" id="SSF52540">
    <property type="entry name" value="P-loop containing nucleoside triphosphate hydrolases"/>
    <property type="match status" value="1"/>
</dbReference>
<comment type="caution">
    <text evidence="12">The sequence shown here is derived from an EMBL/GenBank/DDBJ whole genome shotgun (WGS) entry which is preliminary data.</text>
</comment>
<evidence type="ECO:0000313" key="12">
    <source>
        <dbReference type="EMBL" id="MBB4245972.1"/>
    </source>
</evidence>
<feature type="binding site" evidence="11">
    <location>
        <position position="22"/>
    </location>
    <ligand>
        <name>Mg(2+)</name>
        <dbReference type="ChEBI" id="CHEBI:18420"/>
    </ligand>
</feature>
<dbReference type="EC" id="2.7.1.71" evidence="3 11"/>
<dbReference type="EMBL" id="JACIGE010000001">
    <property type="protein sequence ID" value="MBB4245972.1"/>
    <property type="molecule type" value="Genomic_DNA"/>
</dbReference>
<feature type="binding site" evidence="11">
    <location>
        <position position="124"/>
    </location>
    <ligand>
        <name>ATP</name>
        <dbReference type="ChEBI" id="CHEBI:30616"/>
    </ligand>
</feature>
<dbReference type="InterPro" id="IPR031322">
    <property type="entry name" value="Shikimate/glucono_kinase"/>
</dbReference>
<dbReference type="GO" id="GO:0000287">
    <property type="term" value="F:magnesium ion binding"/>
    <property type="evidence" value="ECO:0007669"/>
    <property type="project" value="UniProtKB-UniRule"/>
</dbReference>
<dbReference type="PANTHER" id="PTHR21087:SF16">
    <property type="entry name" value="SHIKIMATE KINASE 1, CHLOROPLASTIC"/>
    <property type="match status" value="1"/>
</dbReference>